<protein>
    <submittedName>
        <fullName evidence="1">Uncharacterized protein</fullName>
    </submittedName>
</protein>
<evidence type="ECO:0000313" key="1">
    <source>
        <dbReference type="EMBL" id="CAB3747683.1"/>
    </source>
</evidence>
<gene>
    <name evidence="1" type="ORF">LMG29739_00372</name>
</gene>
<dbReference type="Proteomes" id="UP000494329">
    <property type="component" value="Unassembled WGS sequence"/>
</dbReference>
<sequence length="72" mass="7740">MTFEKISVPADPTVTVARQGICVCGEEGSVDNQRRQAEEVGGIQTGDRKEAMQKCEAAAAPYAPQPLCQFEP</sequence>
<organism evidence="1 2">
    <name type="scientific">Paraburkholderia solisilvae</name>
    <dbReference type="NCBI Taxonomy" id="624376"/>
    <lineage>
        <taxon>Bacteria</taxon>
        <taxon>Pseudomonadati</taxon>
        <taxon>Pseudomonadota</taxon>
        <taxon>Betaproteobacteria</taxon>
        <taxon>Burkholderiales</taxon>
        <taxon>Burkholderiaceae</taxon>
        <taxon>Paraburkholderia</taxon>
    </lineage>
</organism>
<proteinExistence type="predicted"/>
<name>A0A6J5D1B6_9BURK</name>
<dbReference type="EMBL" id="CADIKF010000002">
    <property type="protein sequence ID" value="CAB3747683.1"/>
    <property type="molecule type" value="Genomic_DNA"/>
</dbReference>
<evidence type="ECO:0000313" key="2">
    <source>
        <dbReference type="Proteomes" id="UP000494329"/>
    </source>
</evidence>
<dbReference type="AlphaFoldDB" id="A0A6J5D1B6"/>
<keyword evidence="2" id="KW-1185">Reference proteome</keyword>
<accession>A0A6J5D1B6</accession>
<reference evidence="1 2" key="1">
    <citation type="submission" date="2020-04" db="EMBL/GenBank/DDBJ databases">
        <authorList>
            <person name="De Canck E."/>
        </authorList>
    </citation>
    <scope>NUCLEOTIDE SEQUENCE [LARGE SCALE GENOMIC DNA]</scope>
    <source>
        <strain evidence="1 2">LMG 29739</strain>
    </source>
</reference>